<name>A0A842J9S5_9ACTN</name>
<organism evidence="3 4">
    <name type="scientific">Gordonibacter massiliensis</name>
    <name type="common">ex Traore et al. 2017</name>
    <dbReference type="NCBI Taxonomy" id="1841863"/>
    <lineage>
        <taxon>Bacteria</taxon>
        <taxon>Bacillati</taxon>
        <taxon>Actinomycetota</taxon>
        <taxon>Coriobacteriia</taxon>
        <taxon>Eggerthellales</taxon>
        <taxon>Eggerthellaceae</taxon>
        <taxon>Gordonibacter</taxon>
    </lineage>
</organism>
<sequence length="198" mass="20880">MQAIMKMLALASCAALLCLALSGCSVVDEANGTLDDLDQAREDVDQALSDVSKEMGSAFADVQSDLAEAFSNLQDSANNLSAASLLGKASRIEMTDARTGEVIAVHDDEAAIEEFASNLDLASWQPIEKPAGATKEFVATLQGRETVKLGQTARDARMTTLCALTTYENLDTITLDAGALSLSFSVPAADLQAFRDLV</sequence>
<evidence type="ECO:0000256" key="2">
    <source>
        <dbReference type="SAM" id="SignalP"/>
    </source>
</evidence>
<evidence type="ECO:0000313" key="3">
    <source>
        <dbReference type="EMBL" id="MBC2888553.1"/>
    </source>
</evidence>
<dbReference type="PROSITE" id="PS51257">
    <property type="entry name" value="PROKAR_LIPOPROTEIN"/>
    <property type="match status" value="1"/>
</dbReference>
<feature type="coiled-coil region" evidence="1">
    <location>
        <begin position="27"/>
        <end position="54"/>
    </location>
</feature>
<keyword evidence="4" id="KW-1185">Reference proteome</keyword>
<dbReference type="EMBL" id="JACMSE010000002">
    <property type="protein sequence ID" value="MBC2888553.1"/>
    <property type="molecule type" value="Genomic_DNA"/>
</dbReference>
<keyword evidence="2" id="KW-0732">Signal</keyword>
<dbReference type="Proteomes" id="UP000587396">
    <property type="component" value="Unassembled WGS sequence"/>
</dbReference>
<feature type="chain" id="PRO_5038832285" evidence="2">
    <location>
        <begin position="31"/>
        <end position="198"/>
    </location>
</feature>
<protein>
    <submittedName>
        <fullName evidence="3">Uncharacterized protein</fullName>
    </submittedName>
</protein>
<evidence type="ECO:0000313" key="4">
    <source>
        <dbReference type="Proteomes" id="UP000587396"/>
    </source>
</evidence>
<comment type="caution">
    <text evidence="3">The sequence shown here is derived from an EMBL/GenBank/DDBJ whole genome shotgun (WGS) entry which is preliminary data.</text>
</comment>
<gene>
    <name evidence="3" type="ORF">H7313_04200</name>
</gene>
<accession>A0A842J9S5</accession>
<reference evidence="3 4" key="1">
    <citation type="submission" date="2020-08" db="EMBL/GenBank/DDBJ databases">
        <authorList>
            <person name="Liu C."/>
            <person name="Sun Q."/>
        </authorList>
    </citation>
    <scope>NUCLEOTIDE SEQUENCE [LARGE SCALE GENOMIC DNA]</scope>
    <source>
        <strain evidence="3 4">N22</strain>
    </source>
</reference>
<feature type="signal peptide" evidence="2">
    <location>
        <begin position="1"/>
        <end position="30"/>
    </location>
</feature>
<dbReference type="RefSeq" id="WP_185904518.1">
    <property type="nucleotide sequence ID" value="NZ_JACMSE010000002.1"/>
</dbReference>
<dbReference type="AlphaFoldDB" id="A0A842J9S5"/>
<proteinExistence type="predicted"/>
<evidence type="ECO:0000256" key="1">
    <source>
        <dbReference type="SAM" id="Coils"/>
    </source>
</evidence>
<keyword evidence="1" id="KW-0175">Coiled coil</keyword>